<accession>A0ABN1EG88</accession>
<dbReference type="Proteomes" id="UP001499951">
    <property type="component" value="Unassembled WGS sequence"/>
</dbReference>
<dbReference type="PANTHER" id="PTHR43317">
    <property type="entry name" value="THERMOSPERMINE SYNTHASE ACAULIS5"/>
    <property type="match status" value="1"/>
</dbReference>
<sequence length="242" mass="27198">MPRKKTSATADHGLVVEYNNASGKVSFWQKDDNHSLADSRGISTADYIHAMYGFLRQAGSRHVLMIGCGGGTLATMLRRVGVRVTMVDIDGRSFEIASTYFHLPADVECHIADGEAFLKKTGDKYDAVVLDAYCDNEIPRHMRSRRFFNLVKSRLKLRGVVLLNLIVRDDDDGTPDRIARMMQRTWRQVRLLDAVGHEGRNAVAVAGAVKNLKRPRLLMRPKCCAKSLARDLRTLDFRPVRA</sequence>
<dbReference type="Pfam" id="PF01564">
    <property type="entry name" value="Spermine_synth"/>
    <property type="match status" value="1"/>
</dbReference>
<evidence type="ECO:0000313" key="2">
    <source>
        <dbReference type="EMBL" id="GAA0565933.1"/>
    </source>
</evidence>
<evidence type="ECO:0000313" key="3">
    <source>
        <dbReference type="Proteomes" id="UP001499951"/>
    </source>
</evidence>
<proteinExistence type="predicted"/>
<dbReference type="CDD" id="cd02440">
    <property type="entry name" value="AdoMet_MTases"/>
    <property type="match status" value="1"/>
</dbReference>
<dbReference type="InterPro" id="IPR029063">
    <property type="entry name" value="SAM-dependent_MTases_sf"/>
</dbReference>
<keyword evidence="3" id="KW-1185">Reference proteome</keyword>
<reference evidence="2 3" key="1">
    <citation type="journal article" date="2019" name="Int. J. Syst. Evol. Microbiol.">
        <title>The Global Catalogue of Microorganisms (GCM) 10K type strain sequencing project: providing services to taxonomists for standard genome sequencing and annotation.</title>
        <authorList>
            <consortium name="The Broad Institute Genomics Platform"/>
            <consortium name="The Broad Institute Genome Sequencing Center for Infectious Disease"/>
            <person name="Wu L."/>
            <person name="Ma J."/>
        </authorList>
    </citation>
    <scope>NUCLEOTIDE SEQUENCE [LARGE SCALE GENOMIC DNA]</scope>
    <source>
        <strain evidence="2 3">JCM 15089</strain>
    </source>
</reference>
<evidence type="ECO:0000256" key="1">
    <source>
        <dbReference type="ARBA" id="ARBA00023115"/>
    </source>
</evidence>
<protein>
    <submittedName>
        <fullName evidence="2">Class I SAM-dependent methyltransferase</fullName>
    </submittedName>
</protein>
<dbReference type="GO" id="GO:0032259">
    <property type="term" value="P:methylation"/>
    <property type="evidence" value="ECO:0007669"/>
    <property type="project" value="UniProtKB-KW"/>
</dbReference>
<name>A0ABN1EG88_9PROT</name>
<organism evidence="2 3">
    <name type="scientific">Rhizomicrobium electricum</name>
    <dbReference type="NCBI Taxonomy" id="480070"/>
    <lineage>
        <taxon>Bacteria</taxon>
        <taxon>Pseudomonadati</taxon>
        <taxon>Pseudomonadota</taxon>
        <taxon>Alphaproteobacteria</taxon>
        <taxon>Micropepsales</taxon>
        <taxon>Micropepsaceae</taxon>
        <taxon>Rhizomicrobium</taxon>
    </lineage>
</organism>
<keyword evidence="1" id="KW-0620">Polyamine biosynthesis</keyword>
<dbReference type="PANTHER" id="PTHR43317:SF1">
    <property type="entry name" value="THERMOSPERMINE SYNTHASE ACAULIS5"/>
    <property type="match status" value="1"/>
</dbReference>
<dbReference type="RefSeq" id="WP_166933361.1">
    <property type="nucleotide sequence ID" value="NZ_BAAADD010000003.1"/>
</dbReference>
<dbReference type="NCBIfam" id="NF037959">
    <property type="entry name" value="MFS_SpdSyn"/>
    <property type="match status" value="1"/>
</dbReference>
<dbReference type="GO" id="GO:0008168">
    <property type="term" value="F:methyltransferase activity"/>
    <property type="evidence" value="ECO:0007669"/>
    <property type="project" value="UniProtKB-KW"/>
</dbReference>
<gene>
    <name evidence="2" type="ORF">GCM10008942_12900</name>
</gene>
<dbReference type="SUPFAM" id="SSF53335">
    <property type="entry name" value="S-adenosyl-L-methionine-dependent methyltransferases"/>
    <property type="match status" value="1"/>
</dbReference>
<keyword evidence="2" id="KW-0808">Transferase</keyword>
<dbReference type="Gene3D" id="3.40.50.150">
    <property type="entry name" value="Vaccinia Virus protein VP39"/>
    <property type="match status" value="1"/>
</dbReference>
<dbReference type="EMBL" id="BAAADD010000003">
    <property type="protein sequence ID" value="GAA0565933.1"/>
    <property type="molecule type" value="Genomic_DNA"/>
</dbReference>
<keyword evidence="2" id="KW-0489">Methyltransferase</keyword>
<comment type="caution">
    <text evidence="2">The sequence shown here is derived from an EMBL/GenBank/DDBJ whole genome shotgun (WGS) entry which is preliminary data.</text>
</comment>